<name>A0ACB9NS63_9MYRT</name>
<gene>
    <name evidence="1" type="ORF">MLD38_024279</name>
</gene>
<evidence type="ECO:0000313" key="1">
    <source>
        <dbReference type="EMBL" id="KAI4339323.1"/>
    </source>
</evidence>
<sequence length="409" mass="45153">MAGPPPICINEILTDDELRSILSRLDSDQDKEVFGLVCKRWLHLQSSERRKLSARAGHHMLRRIAARFTRLVELDLSQSVSRSFYPGVTDSDLTVIATSFTGLRVLNLSNCKGITDVGMRDIGGNLFFLQSLDVSYCRKLTDLGLEAVAEGCPDLQRLYLEGCRFVTDKLLLSISHNCRKLKELGLQGCNNVTDQGISDLVDRCHKVEFLDINKCSNIGDLGVSRVAECCSFSLRTLKLLDCYRAGDQSIFSLAKYCKNLENLIIGGCRDVSDEPLKCLAAACGDSLKYLRMDWCLNITDSSLKCILTQCGQLEALDIGCCEEVTDAAFEVLDGDGKQLKLKFLKVGNCPNVTVRAIGLILAKCSFLKYLDVRSCPRISKAACDEAGLLFPELCKVNFCGSLSEPDVIL</sequence>
<comment type="caution">
    <text evidence="1">The sequence shown here is derived from an EMBL/GenBank/DDBJ whole genome shotgun (WGS) entry which is preliminary data.</text>
</comment>
<protein>
    <submittedName>
        <fullName evidence="1">Uncharacterized protein</fullName>
    </submittedName>
</protein>
<dbReference type="Proteomes" id="UP001057402">
    <property type="component" value="Chromosome 7"/>
</dbReference>
<accession>A0ACB9NS63</accession>
<organism evidence="1 2">
    <name type="scientific">Melastoma candidum</name>
    <dbReference type="NCBI Taxonomy" id="119954"/>
    <lineage>
        <taxon>Eukaryota</taxon>
        <taxon>Viridiplantae</taxon>
        <taxon>Streptophyta</taxon>
        <taxon>Embryophyta</taxon>
        <taxon>Tracheophyta</taxon>
        <taxon>Spermatophyta</taxon>
        <taxon>Magnoliopsida</taxon>
        <taxon>eudicotyledons</taxon>
        <taxon>Gunneridae</taxon>
        <taxon>Pentapetalae</taxon>
        <taxon>rosids</taxon>
        <taxon>malvids</taxon>
        <taxon>Myrtales</taxon>
        <taxon>Melastomataceae</taxon>
        <taxon>Melastomatoideae</taxon>
        <taxon>Melastomateae</taxon>
        <taxon>Melastoma</taxon>
    </lineage>
</organism>
<evidence type="ECO:0000313" key="2">
    <source>
        <dbReference type="Proteomes" id="UP001057402"/>
    </source>
</evidence>
<dbReference type="EMBL" id="CM042886">
    <property type="protein sequence ID" value="KAI4339323.1"/>
    <property type="molecule type" value="Genomic_DNA"/>
</dbReference>
<reference evidence="2" key="1">
    <citation type="journal article" date="2023" name="Front. Plant Sci.">
        <title>Chromosomal-level genome assembly of Melastoma candidum provides insights into trichome evolution.</title>
        <authorList>
            <person name="Zhong Y."/>
            <person name="Wu W."/>
            <person name="Sun C."/>
            <person name="Zou P."/>
            <person name="Liu Y."/>
            <person name="Dai S."/>
            <person name="Zhou R."/>
        </authorList>
    </citation>
    <scope>NUCLEOTIDE SEQUENCE [LARGE SCALE GENOMIC DNA]</scope>
</reference>
<keyword evidence="2" id="KW-1185">Reference proteome</keyword>
<proteinExistence type="predicted"/>